<gene>
    <name evidence="1" type="ORF">SDC9_123110</name>
</gene>
<proteinExistence type="predicted"/>
<organism evidence="1">
    <name type="scientific">bioreactor metagenome</name>
    <dbReference type="NCBI Taxonomy" id="1076179"/>
    <lineage>
        <taxon>unclassified sequences</taxon>
        <taxon>metagenomes</taxon>
        <taxon>ecological metagenomes</taxon>
    </lineage>
</organism>
<dbReference type="AlphaFoldDB" id="A0A645CGR2"/>
<accession>A0A645CGR2</accession>
<name>A0A645CGR2_9ZZZZ</name>
<comment type="caution">
    <text evidence="1">The sequence shown here is derived from an EMBL/GenBank/DDBJ whole genome shotgun (WGS) entry which is preliminary data.</text>
</comment>
<evidence type="ECO:0000313" key="1">
    <source>
        <dbReference type="EMBL" id="MPM76115.1"/>
    </source>
</evidence>
<dbReference type="EMBL" id="VSSQ01027076">
    <property type="protein sequence ID" value="MPM76115.1"/>
    <property type="molecule type" value="Genomic_DNA"/>
</dbReference>
<protein>
    <submittedName>
        <fullName evidence="1">Uncharacterized protein</fullName>
    </submittedName>
</protein>
<sequence length="41" mass="4788">MTVPLPKYTAYNEDDFIAAFAVKHTVYLHRLSEVTPIFKFL</sequence>
<reference evidence="1" key="1">
    <citation type="submission" date="2019-08" db="EMBL/GenBank/DDBJ databases">
        <authorList>
            <person name="Kucharzyk K."/>
            <person name="Murdoch R.W."/>
            <person name="Higgins S."/>
            <person name="Loffler F."/>
        </authorList>
    </citation>
    <scope>NUCLEOTIDE SEQUENCE</scope>
</reference>